<dbReference type="OrthoDB" id="978593at2"/>
<protein>
    <recommendedName>
        <fullName evidence="1">CobQ/CobB/MinD/ParA nucleotide binding domain-containing protein</fullName>
    </recommendedName>
</protein>
<dbReference type="SUPFAM" id="SSF52540">
    <property type="entry name" value="P-loop containing nucleoside triphosphate hydrolases"/>
    <property type="match status" value="1"/>
</dbReference>
<accession>A0A2D0NHZ3</accession>
<keyword evidence="3" id="KW-1185">Reference proteome</keyword>
<dbReference type="AlphaFoldDB" id="A0A2D0NHZ3"/>
<gene>
    <name evidence="2" type="ORF">CRP01_04520</name>
</gene>
<dbReference type="Gene3D" id="3.40.50.300">
    <property type="entry name" value="P-loop containing nucleotide triphosphate hydrolases"/>
    <property type="match status" value="2"/>
</dbReference>
<dbReference type="InterPro" id="IPR002586">
    <property type="entry name" value="CobQ/CobB/MinD/ParA_Nub-bd_dom"/>
</dbReference>
<dbReference type="CDD" id="cd02042">
    <property type="entry name" value="ParAB_family"/>
    <property type="match status" value="1"/>
</dbReference>
<evidence type="ECO:0000259" key="1">
    <source>
        <dbReference type="Pfam" id="PF01656"/>
    </source>
</evidence>
<dbReference type="PANTHER" id="PTHR13696">
    <property type="entry name" value="P-LOOP CONTAINING NUCLEOSIDE TRIPHOSPHATE HYDROLASE"/>
    <property type="match status" value="1"/>
</dbReference>
<dbReference type="InterPro" id="IPR027417">
    <property type="entry name" value="P-loop_NTPase"/>
</dbReference>
<sequence length="233" mass="26950">MAKIIIVGNQKGGAGKSTVVSMVANALANAPYQHKVLLVDADIQQSIIKRRLGDVRFIEGVTPYEVVYKNIAQFQKDIKQLDQEYEYIIIDPPGKLDVNLPADQQEVTKFLLYADHLFIPFAPGNYVVESTIDFLKVALQIKKVRKSKGADLEITGFINMFENRTLDDQFLVQEIEELQDMFRMEFMDKKLHRYALFRNVDTISSFYEEQSSDRAKRNFSKWFNEFYKIVNDG</sequence>
<comment type="caution">
    <text evidence="2">The sequence shown here is derived from an EMBL/GenBank/DDBJ whole genome shotgun (WGS) entry which is preliminary data.</text>
</comment>
<organism evidence="2 3">
    <name type="scientific">Flavilitoribacter nigricans (strain ATCC 23147 / DSM 23189 / NBRC 102662 / NCIMB 1420 / SS-2)</name>
    <name type="common">Lewinella nigricans</name>
    <dbReference type="NCBI Taxonomy" id="1122177"/>
    <lineage>
        <taxon>Bacteria</taxon>
        <taxon>Pseudomonadati</taxon>
        <taxon>Bacteroidota</taxon>
        <taxon>Saprospiria</taxon>
        <taxon>Saprospirales</taxon>
        <taxon>Lewinellaceae</taxon>
        <taxon>Flavilitoribacter</taxon>
    </lineage>
</organism>
<feature type="domain" description="CobQ/CobB/MinD/ParA nucleotide binding" evidence="1">
    <location>
        <begin position="5"/>
        <end position="188"/>
    </location>
</feature>
<proteinExistence type="predicted"/>
<dbReference type="Pfam" id="PF01656">
    <property type="entry name" value="CbiA"/>
    <property type="match status" value="1"/>
</dbReference>
<dbReference type="PANTHER" id="PTHR13696:SF96">
    <property type="entry name" value="COBQ_COBB_MIND_PARA NUCLEOTIDE BINDING DOMAIN-CONTAINING PROTEIN"/>
    <property type="match status" value="1"/>
</dbReference>
<evidence type="ECO:0000313" key="2">
    <source>
        <dbReference type="EMBL" id="PHN07789.1"/>
    </source>
</evidence>
<evidence type="ECO:0000313" key="3">
    <source>
        <dbReference type="Proteomes" id="UP000223913"/>
    </source>
</evidence>
<name>A0A2D0NHZ3_FLAN2</name>
<reference evidence="2 3" key="1">
    <citation type="submission" date="2017-10" db="EMBL/GenBank/DDBJ databases">
        <title>The draft genome sequence of Lewinella nigricans NBRC 102662.</title>
        <authorList>
            <person name="Wang K."/>
        </authorList>
    </citation>
    <scope>NUCLEOTIDE SEQUENCE [LARGE SCALE GENOMIC DNA]</scope>
    <source>
        <strain evidence="2 3">NBRC 102662</strain>
    </source>
</reference>
<dbReference type="Proteomes" id="UP000223913">
    <property type="component" value="Unassembled WGS sequence"/>
</dbReference>
<dbReference type="EMBL" id="PDUD01000005">
    <property type="protein sequence ID" value="PHN07789.1"/>
    <property type="molecule type" value="Genomic_DNA"/>
</dbReference>
<dbReference type="InterPro" id="IPR050678">
    <property type="entry name" value="DNA_Partitioning_ATPase"/>
</dbReference>
<dbReference type="RefSeq" id="WP_099148821.1">
    <property type="nucleotide sequence ID" value="NZ_PDUD01000005.1"/>
</dbReference>